<dbReference type="AlphaFoldDB" id="A0A3D8TR44"/>
<name>A0A3D8TR44_9LIST</name>
<evidence type="ECO:0000313" key="2">
    <source>
        <dbReference type="EMBL" id="RDX01358.1"/>
    </source>
</evidence>
<evidence type="ECO:0008006" key="4">
    <source>
        <dbReference type="Google" id="ProtNLM"/>
    </source>
</evidence>
<dbReference type="RefSeq" id="WP_115753616.1">
    <property type="nucleotide sequence ID" value="NZ_LARY01000002.1"/>
</dbReference>
<sequence length="201" mass="23079">MTKELKKSIKKIVAEIQENSLDKQWLSEFSMSKRERYHSTDPSKIYFIKKGSLLVSKTITSSAILDVPGINNMIYEIFAESELVALENISDEKIGLTFELVALDETSIISIDKEYLLNYCTNKPSFMETLLKYVTLKNLQYEEQSLAFLGSREQRLSWSIVHQKQNSGVGMNNRILSKLSSVDESFASRNIKKITKFMKIN</sequence>
<dbReference type="EMBL" id="LARY01000002">
    <property type="protein sequence ID" value="RDX01358.1"/>
    <property type="molecule type" value="Genomic_DNA"/>
</dbReference>
<comment type="caution">
    <text evidence="2">The sequence shown here is derived from an EMBL/GenBank/DDBJ whole genome shotgun (WGS) entry which is preliminary data.</text>
</comment>
<dbReference type="Proteomes" id="UP000257055">
    <property type="component" value="Unassembled WGS sequence"/>
</dbReference>
<dbReference type="SUPFAM" id="SSF51206">
    <property type="entry name" value="cAMP-binding domain-like"/>
    <property type="match status" value="1"/>
</dbReference>
<proteinExistence type="predicted"/>
<protein>
    <recommendedName>
        <fullName evidence="4">Cyclic nucleotide-binding domain-containing protein</fullName>
    </recommendedName>
</protein>
<reference evidence="3" key="1">
    <citation type="submission" date="2015-04" db="EMBL/GenBank/DDBJ databases">
        <authorList>
            <person name="Schardt J."/>
            <person name="Mueller-Herbst S."/>
            <person name="Scherer S."/>
            <person name="Huptas C."/>
        </authorList>
    </citation>
    <scope>NUCLEOTIDE SEQUENCE [LARGE SCALE GENOMIC DNA]</scope>
    <source>
        <strain evidence="3">Kiel-L1</strain>
    </source>
</reference>
<organism evidence="2 3">
    <name type="scientific">Listeria kieliensis</name>
    <dbReference type="NCBI Taxonomy" id="1621700"/>
    <lineage>
        <taxon>Bacteria</taxon>
        <taxon>Bacillati</taxon>
        <taxon>Bacillota</taxon>
        <taxon>Bacilli</taxon>
        <taxon>Bacillales</taxon>
        <taxon>Listeriaceae</taxon>
        <taxon>Listeria</taxon>
    </lineage>
</organism>
<keyword evidence="3" id="KW-1185">Reference proteome</keyword>
<keyword evidence="1" id="KW-0010">Activator</keyword>
<dbReference type="InterPro" id="IPR014710">
    <property type="entry name" value="RmlC-like_jellyroll"/>
</dbReference>
<evidence type="ECO:0000313" key="3">
    <source>
        <dbReference type="Proteomes" id="UP000257055"/>
    </source>
</evidence>
<evidence type="ECO:0000256" key="1">
    <source>
        <dbReference type="ARBA" id="ARBA00023159"/>
    </source>
</evidence>
<dbReference type="InterPro" id="IPR018490">
    <property type="entry name" value="cNMP-bd_dom_sf"/>
</dbReference>
<gene>
    <name evidence="2" type="ORF">UR08_10605</name>
</gene>
<dbReference type="Gene3D" id="2.60.120.10">
    <property type="entry name" value="Jelly Rolls"/>
    <property type="match status" value="1"/>
</dbReference>
<accession>A0A3D8TR44</accession>